<dbReference type="AlphaFoldDB" id="A0A177MBC7"/>
<dbReference type="RefSeq" id="WP_064037055.1">
    <property type="nucleotide sequence ID" value="NZ_LUUH01000060.1"/>
</dbReference>
<dbReference type="PROSITE" id="PS00409">
    <property type="entry name" value="PROKAR_NTER_METHYL"/>
    <property type="match status" value="1"/>
</dbReference>
<evidence type="ECO:0008006" key="4">
    <source>
        <dbReference type="Google" id="ProtNLM"/>
    </source>
</evidence>
<dbReference type="InterPro" id="IPR012902">
    <property type="entry name" value="N_methyl_site"/>
</dbReference>
<evidence type="ECO:0000313" key="3">
    <source>
        <dbReference type="Proteomes" id="UP000077763"/>
    </source>
</evidence>
<comment type="caution">
    <text evidence="2">The sequence shown here is derived from an EMBL/GenBank/DDBJ whole genome shotgun (WGS) entry which is preliminary data.</text>
</comment>
<accession>A0A177MBC7</accession>
<feature type="transmembrane region" description="Helical" evidence="1">
    <location>
        <begin position="12"/>
        <end position="32"/>
    </location>
</feature>
<evidence type="ECO:0000313" key="2">
    <source>
        <dbReference type="EMBL" id="OAI03036.1"/>
    </source>
</evidence>
<gene>
    <name evidence="2" type="ORF">A1353_15400</name>
</gene>
<proteinExistence type="predicted"/>
<protein>
    <recommendedName>
        <fullName evidence="4">MSHA pilin protein MshC</fullName>
    </recommendedName>
</protein>
<keyword evidence="1" id="KW-0472">Membrane</keyword>
<reference evidence="2 3" key="1">
    <citation type="submission" date="2016-03" db="EMBL/GenBank/DDBJ databases">
        <authorList>
            <person name="Ploux O."/>
        </authorList>
    </citation>
    <scope>NUCLEOTIDE SEQUENCE [LARGE SCALE GENOMIC DNA]</scope>
    <source>
        <strain evidence="2 3">R-45371</strain>
    </source>
</reference>
<dbReference type="Pfam" id="PF07963">
    <property type="entry name" value="N_methyl"/>
    <property type="match status" value="1"/>
</dbReference>
<dbReference type="NCBIfam" id="TIGR02532">
    <property type="entry name" value="IV_pilin_GFxxxE"/>
    <property type="match status" value="1"/>
</dbReference>
<dbReference type="InterPro" id="IPR045584">
    <property type="entry name" value="Pilin-like"/>
</dbReference>
<sequence>MLSISDRRSGGFTLVELAMTIVILGILSATALPKFFDLSVYQERTFFDDTISAIRYAQKLAVTTGCNVQVHVSANQFELRRPSATDRSKCASIVATDFDLTVARPGSGESSYQGSQTGIDLSDTTFYFTAKGDASADQQISVGSNGKQISVVKDTGFVYDSSS</sequence>
<dbReference type="SUPFAM" id="SSF54523">
    <property type="entry name" value="Pili subunits"/>
    <property type="match status" value="1"/>
</dbReference>
<keyword evidence="1" id="KW-0812">Transmembrane</keyword>
<evidence type="ECO:0000256" key="1">
    <source>
        <dbReference type="SAM" id="Phobius"/>
    </source>
</evidence>
<dbReference type="EMBL" id="LUUH01000060">
    <property type="protein sequence ID" value="OAI03036.1"/>
    <property type="molecule type" value="Genomic_DNA"/>
</dbReference>
<dbReference type="Proteomes" id="UP000077763">
    <property type="component" value="Unassembled WGS sequence"/>
</dbReference>
<name>A0A177MBC7_METMH</name>
<keyword evidence="1" id="KW-1133">Transmembrane helix</keyword>
<organism evidence="2 3">
    <name type="scientific">Methylomonas methanica</name>
    <dbReference type="NCBI Taxonomy" id="421"/>
    <lineage>
        <taxon>Bacteria</taxon>
        <taxon>Pseudomonadati</taxon>
        <taxon>Pseudomonadota</taxon>
        <taxon>Gammaproteobacteria</taxon>
        <taxon>Methylococcales</taxon>
        <taxon>Methylococcaceae</taxon>
        <taxon>Methylomonas</taxon>
    </lineage>
</organism>
<dbReference type="Gene3D" id="3.30.700.10">
    <property type="entry name" value="Glycoprotein, Type 4 Pilin"/>
    <property type="match status" value="1"/>
</dbReference>